<protein>
    <submittedName>
        <fullName evidence="2">Uncharacterized protein</fullName>
    </submittedName>
</protein>
<evidence type="ECO:0000256" key="1">
    <source>
        <dbReference type="SAM" id="MobiDB-lite"/>
    </source>
</evidence>
<dbReference type="AlphaFoldDB" id="A0A8J5WSE2"/>
<reference evidence="2" key="1">
    <citation type="journal article" date="2021" name="bioRxiv">
        <title>Whole Genome Assembly and Annotation of Northern Wild Rice, Zizania palustris L., Supports a Whole Genome Duplication in the Zizania Genus.</title>
        <authorList>
            <person name="Haas M."/>
            <person name="Kono T."/>
            <person name="Macchietto M."/>
            <person name="Millas R."/>
            <person name="McGilp L."/>
            <person name="Shao M."/>
            <person name="Duquette J."/>
            <person name="Hirsch C.N."/>
            <person name="Kimball J."/>
        </authorList>
    </citation>
    <scope>NUCLEOTIDE SEQUENCE</scope>
    <source>
        <tissue evidence="2">Fresh leaf tissue</tissue>
    </source>
</reference>
<reference evidence="2" key="2">
    <citation type="submission" date="2021-02" db="EMBL/GenBank/DDBJ databases">
        <authorList>
            <person name="Kimball J.A."/>
            <person name="Haas M.W."/>
            <person name="Macchietto M."/>
            <person name="Kono T."/>
            <person name="Duquette J."/>
            <person name="Shao M."/>
        </authorList>
    </citation>
    <scope>NUCLEOTIDE SEQUENCE</scope>
    <source>
        <tissue evidence="2">Fresh leaf tissue</tissue>
    </source>
</reference>
<sequence length="109" mass="11981">MEAPTCCMCGTCGIVGGCTTAFHSVVVAPRSQQVRKRLNMHESTEKRANGPPSRGSSFFGPTKTTINVLLVKRRFRNLLSKLIVPCGDARFSGLGSNNLCRRMFWRGMS</sequence>
<accession>A0A8J5WSE2</accession>
<dbReference type="EMBL" id="JAAALK010000079">
    <property type="protein sequence ID" value="KAG8095993.1"/>
    <property type="molecule type" value="Genomic_DNA"/>
</dbReference>
<feature type="region of interest" description="Disordered" evidence="1">
    <location>
        <begin position="36"/>
        <end position="59"/>
    </location>
</feature>
<gene>
    <name evidence="2" type="ORF">GUJ93_ZPchr0013g35890</name>
</gene>
<organism evidence="2 3">
    <name type="scientific">Zizania palustris</name>
    <name type="common">Northern wild rice</name>
    <dbReference type="NCBI Taxonomy" id="103762"/>
    <lineage>
        <taxon>Eukaryota</taxon>
        <taxon>Viridiplantae</taxon>
        <taxon>Streptophyta</taxon>
        <taxon>Embryophyta</taxon>
        <taxon>Tracheophyta</taxon>
        <taxon>Spermatophyta</taxon>
        <taxon>Magnoliopsida</taxon>
        <taxon>Liliopsida</taxon>
        <taxon>Poales</taxon>
        <taxon>Poaceae</taxon>
        <taxon>BOP clade</taxon>
        <taxon>Oryzoideae</taxon>
        <taxon>Oryzeae</taxon>
        <taxon>Zizaniinae</taxon>
        <taxon>Zizania</taxon>
    </lineage>
</organism>
<feature type="compositionally biased region" description="Basic and acidic residues" evidence="1">
    <location>
        <begin position="39"/>
        <end position="48"/>
    </location>
</feature>
<comment type="caution">
    <text evidence="2">The sequence shown here is derived from an EMBL/GenBank/DDBJ whole genome shotgun (WGS) entry which is preliminary data.</text>
</comment>
<evidence type="ECO:0000313" key="2">
    <source>
        <dbReference type="EMBL" id="KAG8095993.1"/>
    </source>
</evidence>
<keyword evidence="3" id="KW-1185">Reference proteome</keyword>
<name>A0A8J5WSE2_ZIZPA</name>
<proteinExistence type="predicted"/>
<evidence type="ECO:0000313" key="3">
    <source>
        <dbReference type="Proteomes" id="UP000729402"/>
    </source>
</evidence>
<dbReference type="Proteomes" id="UP000729402">
    <property type="component" value="Unassembled WGS sequence"/>
</dbReference>